<protein>
    <submittedName>
        <fullName evidence="4">Rab-like protein 2A</fullName>
    </submittedName>
</protein>
<gene>
    <name evidence="4" type="primary">RABL2A</name>
    <name evidence="4" type="ORF">CEXT_282361</name>
</gene>
<feature type="chain" id="PRO_5043416678" evidence="3">
    <location>
        <begin position="25"/>
        <end position="284"/>
    </location>
</feature>
<evidence type="ECO:0000313" key="4">
    <source>
        <dbReference type="EMBL" id="GIZ03595.1"/>
    </source>
</evidence>
<dbReference type="InterPro" id="IPR001806">
    <property type="entry name" value="Small_GTPase"/>
</dbReference>
<organism evidence="4 5">
    <name type="scientific">Caerostris extrusa</name>
    <name type="common">Bark spider</name>
    <name type="synonym">Caerostris bankana</name>
    <dbReference type="NCBI Taxonomy" id="172846"/>
    <lineage>
        <taxon>Eukaryota</taxon>
        <taxon>Metazoa</taxon>
        <taxon>Ecdysozoa</taxon>
        <taxon>Arthropoda</taxon>
        <taxon>Chelicerata</taxon>
        <taxon>Arachnida</taxon>
        <taxon>Araneae</taxon>
        <taxon>Araneomorphae</taxon>
        <taxon>Entelegynae</taxon>
        <taxon>Araneoidea</taxon>
        <taxon>Araneidae</taxon>
        <taxon>Caerostris</taxon>
    </lineage>
</organism>
<dbReference type="SUPFAM" id="SSF52540">
    <property type="entry name" value="P-loop containing nucleoside triphosphate hydrolases"/>
    <property type="match status" value="1"/>
</dbReference>
<dbReference type="SMART" id="SM00173">
    <property type="entry name" value="RAS"/>
    <property type="match status" value="1"/>
</dbReference>
<keyword evidence="5" id="KW-1185">Reference proteome</keyword>
<name>A0AAV4YBL9_CAEEX</name>
<dbReference type="EMBL" id="BPLR01018975">
    <property type="protein sequence ID" value="GIZ03595.1"/>
    <property type="molecule type" value="Genomic_DNA"/>
</dbReference>
<dbReference type="FunFam" id="3.40.50.300:FF:001656">
    <property type="entry name" value="Rab11B GTPase, putative"/>
    <property type="match status" value="1"/>
</dbReference>
<keyword evidence="2" id="KW-0547">Nucleotide-binding</keyword>
<dbReference type="GO" id="GO:0005525">
    <property type="term" value="F:GTP binding"/>
    <property type="evidence" value="ECO:0007669"/>
    <property type="project" value="InterPro"/>
</dbReference>
<dbReference type="SMART" id="SM00174">
    <property type="entry name" value="RHO"/>
    <property type="match status" value="1"/>
</dbReference>
<dbReference type="PANTHER" id="PTHR47978">
    <property type="match status" value="1"/>
</dbReference>
<accession>A0AAV4YBL9</accession>
<dbReference type="Gene3D" id="3.40.50.300">
    <property type="entry name" value="P-loop containing nucleotide triphosphate hydrolases"/>
    <property type="match status" value="1"/>
</dbReference>
<dbReference type="Proteomes" id="UP001054945">
    <property type="component" value="Unassembled WGS sequence"/>
</dbReference>
<proteinExistence type="inferred from homology"/>
<comment type="similarity">
    <text evidence="1">Belongs to the small GTPase superfamily. Rab family.</text>
</comment>
<dbReference type="SMART" id="SM00176">
    <property type="entry name" value="RAN"/>
    <property type="match status" value="1"/>
</dbReference>
<evidence type="ECO:0000256" key="3">
    <source>
        <dbReference type="SAM" id="SignalP"/>
    </source>
</evidence>
<dbReference type="PRINTS" id="PR00449">
    <property type="entry name" value="RASTRNSFRMNG"/>
</dbReference>
<feature type="signal peptide" evidence="3">
    <location>
        <begin position="1"/>
        <end position="24"/>
    </location>
</feature>
<dbReference type="InterPro" id="IPR027417">
    <property type="entry name" value="P-loop_NTPase"/>
</dbReference>
<dbReference type="PROSITE" id="PS51419">
    <property type="entry name" value="RAB"/>
    <property type="match status" value="1"/>
</dbReference>
<dbReference type="GO" id="GO:0003924">
    <property type="term" value="F:GTPase activity"/>
    <property type="evidence" value="ECO:0007669"/>
    <property type="project" value="InterPro"/>
</dbReference>
<dbReference type="SMART" id="SM00175">
    <property type="entry name" value="RAB"/>
    <property type="match status" value="1"/>
</dbReference>
<dbReference type="Pfam" id="PF00071">
    <property type="entry name" value="Ras"/>
    <property type="match status" value="1"/>
</dbReference>
<evidence type="ECO:0000256" key="2">
    <source>
        <dbReference type="ARBA" id="ARBA00022741"/>
    </source>
</evidence>
<dbReference type="NCBIfam" id="TIGR00231">
    <property type="entry name" value="small_GTP"/>
    <property type="match status" value="1"/>
</dbReference>
<comment type="caution">
    <text evidence="4">The sequence shown here is derived from an EMBL/GenBank/DDBJ whole genome shotgun (WGS) entry which is preliminary data.</text>
</comment>
<dbReference type="AlphaFoldDB" id="A0AAV4YBL9"/>
<reference evidence="4 5" key="1">
    <citation type="submission" date="2021-06" db="EMBL/GenBank/DDBJ databases">
        <title>Caerostris extrusa draft genome.</title>
        <authorList>
            <person name="Kono N."/>
            <person name="Arakawa K."/>
        </authorList>
    </citation>
    <scope>NUCLEOTIDE SEQUENCE [LARGE SCALE GENOMIC DNA]</scope>
</reference>
<evidence type="ECO:0000313" key="5">
    <source>
        <dbReference type="Proteomes" id="UP001054945"/>
    </source>
</evidence>
<evidence type="ECO:0000256" key="1">
    <source>
        <dbReference type="ARBA" id="ARBA00006270"/>
    </source>
</evidence>
<sequence>MAGYVKRKLLKWLELLMAIRRCWQEWAYSDRINALLKLFNTMADEKNIDDKKSNSPSEVDYNSVDEDGSLRIKIICLGDSAVGKSKLVERFLLDGYKPHSLSTYALTMFRHKTKVDDDSVLVDIWDTAGQEKFNNLHPSYYHDAHACIMVFDSTRKPTYKSLTRWYTELREYRPEIPCLCAANKIDANPTVTKKSFHLPQKLKMPLYFVSASDGTNVVKLFNDAIRNAVLYKKNPTDFFDKVMQELEALDTDDDCFDSTGNCFDSCSDSVDFSSVTVSENSNNK</sequence>
<keyword evidence="3" id="KW-0732">Signal</keyword>
<dbReference type="InterPro" id="IPR005225">
    <property type="entry name" value="Small_GTP-bd"/>
</dbReference>